<organism evidence="9 10">
    <name type="scientific">Streptococcus phocae</name>
    <dbReference type="NCBI Taxonomy" id="119224"/>
    <lineage>
        <taxon>Bacteria</taxon>
        <taxon>Bacillati</taxon>
        <taxon>Bacillota</taxon>
        <taxon>Bacilli</taxon>
        <taxon>Lactobacillales</taxon>
        <taxon>Streptococcaceae</taxon>
        <taxon>Streptococcus</taxon>
    </lineage>
</organism>
<keyword evidence="3" id="KW-1003">Cell membrane</keyword>
<dbReference type="PANTHER" id="PTHR40074:SF2">
    <property type="entry name" value="O-ACETYLTRANSFERASE WECH"/>
    <property type="match status" value="1"/>
</dbReference>
<sequence length="341" mass="40047">MTETSKAVECPLNYQVVSLLQFLFSIFVIVIHSGRLVENEIAHFVLKSGLGRMAVPYFLVSSSFFISAYGKDIIRLRRYTKRLMKRYVFWSLLYLPYAYWYFLQLKLSQWYLLPALLIGFFYTGMCYHLWYVPAMITGWLLVSWLKKRCGKWWTLVIVMVLYGLGAFETYSAFIEHSLLSDYFSAYLSIFQTTRHGLFYTPAYIYIGMLLYEHFSSKRLAEKGQTYLLVALGCLVLENSLIFFNQGHDKNFFLASVPFTVLLVKYSLRTRWLKGYDLSKLKELSLYYYVIHPIFIELFLLILSPYGFSNHIRGSFLFVMTLMATHMTSCLLISGRAYFAKR</sequence>
<reference evidence="9 10" key="1">
    <citation type="submission" date="2015-08" db="EMBL/GenBank/DDBJ databases">
        <title>Genome sequence of Streptococcus phocae subsp. phocae ATCC 51973T isolated from liver specimen obtained from seal.</title>
        <authorList>
            <person name="Avendano-Herrera R."/>
        </authorList>
    </citation>
    <scope>NUCLEOTIDE SEQUENCE [LARGE SCALE GENOMIC DNA]</scope>
    <source>
        <strain evidence="9 10">ATCC 51973</strain>
    </source>
</reference>
<keyword evidence="6 7" id="KW-0472">Membrane</keyword>
<accession>A0A0P6SEJ7</accession>
<feature type="transmembrane region" description="Helical" evidence="7">
    <location>
        <begin position="196"/>
        <end position="214"/>
    </location>
</feature>
<evidence type="ECO:0000313" key="10">
    <source>
        <dbReference type="Proteomes" id="UP000049578"/>
    </source>
</evidence>
<feature type="transmembrane region" description="Helical" evidence="7">
    <location>
        <begin position="152"/>
        <end position="173"/>
    </location>
</feature>
<feature type="transmembrane region" description="Helical" evidence="7">
    <location>
        <begin position="54"/>
        <end position="74"/>
    </location>
</feature>
<feature type="transmembrane region" description="Helical" evidence="7">
    <location>
        <begin position="288"/>
        <end position="307"/>
    </location>
</feature>
<dbReference type="AlphaFoldDB" id="A0A0P6SEJ7"/>
<keyword evidence="4 7" id="KW-0812">Transmembrane</keyword>
<keyword evidence="5 7" id="KW-1133">Transmembrane helix</keyword>
<feature type="transmembrane region" description="Helical" evidence="7">
    <location>
        <begin position="226"/>
        <end position="244"/>
    </location>
</feature>
<dbReference type="Proteomes" id="UP000049578">
    <property type="component" value="Unassembled WGS sequence"/>
</dbReference>
<feature type="transmembrane region" description="Helical" evidence="7">
    <location>
        <begin position="313"/>
        <end position="338"/>
    </location>
</feature>
<dbReference type="STRING" id="119224.AKK44_03105"/>
<gene>
    <name evidence="9" type="ORF">AKK44_03105</name>
</gene>
<evidence type="ECO:0000256" key="1">
    <source>
        <dbReference type="ARBA" id="ARBA00004651"/>
    </source>
</evidence>
<evidence type="ECO:0000256" key="3">
    <source>
        <dbReference type="ARBA" id="ARBA00022475"/>
    </source>
</evidence>
<feature type="transmembrane region" description="Helical" evidence="7">
    <location>
        <begin position="86"/>
        <end position="103"/>
    </location>
</feature>
<feature type="transmembrane region" description="Helical" evidence="7">
    <location>
        <begin position="12"/>
        <end position="34"/>
    </location>
</feature>
<evidence type="ECO:0000256" key="5">
    <source>
        <dbReference type="ARBA" id="ARBA00022989"/>
    </source>
</evidence>
<dbReference type="GO" id="GO:0009246">
    <property type="term" value="P:enterobacterial common antigen biosynthetic process"/>
    <property type="evidence" value="ECO:0007669"/>
    <property type="project" value="TreeGrafter"/>
</dbReference>
<feature type="transmembrane region" description="Helical" evidence="7">
    <location>
        <begin position="109"/>
        <end position="131"/>
    </location>
</feature>
<evidence type="ECO:0000256" key="4">
    <source>
        <dbReference type="ARBA" id="ARBA00022692"/>
    </source>
</evidence>
<dbReference type="InterPro" id="IPR002656">
    <property type="entry name" value="Acyl_transf_3_dom"/>
</dbReference>
<protein>
    <recommendedName>
        <fullName evidence="8">Acyltransferase 3 domain-containing protein</fullName>
    </recommendedName>
</protein>
<dbReference type="RefSeq" id="WP_054278472.1">
    <property type="nucleotide sequence ID" value="NZ_LHQM01000010.1"/>
</dbReference>
<feature type="transmembrane region" description="Helical" evidence="7">
    <location>
        <begin position="250"/>
        <end position="267"/>
    </location>
</feature>
<proteinExistence type="inferred from homology"/>
<evidence type="ECO:0000259" key="8">
    <source>
        <dbReference type="Pfam" id="PF01757"/>
    </source>
</evidence>
<dbReference type="PANTHER" id="PTHR40074">
    <property type="entry name" value="O-ACETYLTRANSFERASE WECH"/>
    <property type="match status" value="1"/>
</dbReference>
<comment type="caution">
    <text evidence="9">The sequence shown here is derived from an EMBL/GenBank/DDBJ whole genome shotgun (WGS) entry which is preliminary data.</text>
</comment>
<keyword evidence="10" id="KW-1185">Reference proteome</keyword>
<comment type="similarity">
    <text evidence="2">Belongs to the acyltransferase 3 family.</text>
</comment>
<evidence type="ECO:0000313" key="9">
    <source>
        <dbReference type="EMBL" id="KPJ22656.1"/>
    </source>
</evidence>
<dbReference type="Pfam" id="PF01757">
    <property type="entry name" value="Acyl_transf_3"/>
    <property type="match status" value="1"/>
</dbReference>
<evidence type="ECO:0000256" key="7">
    <source>
        <dbReference type="SAM" id="Phobius"/>
    </source>
</evidence>
<dbReference type="EMBL" id="LHQM01000010">
    <property type="protein sequence ID" value="KPJ22656.1"/>
    <property type="molecule type" value="Genomic_DNA"/>
</dbReference>
<evidence type="ECO:0000256" key="2">
    <source>
        <dbReference type="ARBA" id="ARBA00007400"/>
    </source>
</evidence>
<feature type="domain" description="Acyltransferase 3" evidence="8">
    <location>
        <begin position="19"/>
        <end position="321"/>
    </location>
</feature>
<dbReference type="GO" id="GO:0005886">
    <property type="term" value="C:plasma membrane"/>
    <property type="evidence" value="ECO:0007669"/>
    <property type="project" value="UniProtKB-SubCell"/>
</dbReference>
<comment type="subcellular location">
    <subcellularLocation>
        <location evidence="1">Cell membrane</location>
        <topology evidence="1">Multi-pass membrane protein</topology>
    </subcellularLocation>
</comment>
<dbReference type="PATRIC" id="fig|119224.3.peg.141"/>
<evidence type="ECO:0000256" key="6">
    <source>
        <dbReference type="ARBA" id="ARBA00023136"/>
    </source>
</evidence>
<name>A0A0P6SEJ7_9STRE</name>
<dbReference type="GO" id="GO:0016413">
    <property type="term" value="F:O-acetyltransferase activity"/>
    <property type="evidence" value="ECO:0007669"/>
    <property type="project" value="TreeGrafter"/>
</dbReference>